<evidence type="ECO:0000256" key="6">
    <source>
        <dbReference type="ARBA" id="ARBA00047179"/>
    </source>
</evidence>
<name>A0ABR2W7F0_9FUNG</name>
<dbReference type="Gene3D" id="1.20.58.1070">
    <property type="match status" value="1"/>
</dbReference>
<dbReference type="PANTHER" id="PTHR12794:SF0">
    <property type="entry name" value="GEM-ASSOCIATED PROTEIN 2"/>
    <property type="match status" value="1"/>
</dbReference>
<evidence type="ECO:0000313" key="7">
    <source>
        <dbReference type="EMBL" id="KAK9722275.1"/>
    </source>
</evidence>
<dbReference type="EMBL" id="JASJQH010006954">
    <property type="protein sequence ID" value="KAK9722275.1"/>
    <property type="molecule type" value="Genomic_DNA"/>
</dbReference>
<accession>A0ABR2W7F0</accession>
<evidence type="ECO:0000256" key="3">
    <source>
        <dbReference type="ARBA" id="ARBA00022664"/>
    </source>
</evidence>
<evidence type="ECO:0000256" key="1">
    <source>
        <dbReference type="ARBA" id="ARBA00004496"/>
    </source>
</evidence>
<keyword evidence="8" id="KW-1185">Reference proteome</keyword>
<reference evidence="7 8" key="1">
    <citation type="submission" date="2023-04" db="EMBL/GenBank/DDBJ databases">
        <title>Genome of Basidiobolus ranarum AG-B5.</title>
        <authorList>
            <person name="Stajich J.E."/>
            <person name="Carter-House D."/>
            <person name="Gryganskyi A."/>
        </authorList>
    </citation>
    <scope>NUCLEOTIDE SEQUENCE [LARGE SCALE GENOMIC DNA]</scope>
    <source>
        <strain evidence="7 8">AG-B5</strain>
    </source>
</reference>
<organism evidence="7 8">
    <name type="scientific">Basidiobolus ranarum</name>
    <dbReference type="NCBI Taxonomy" id="34480"/>
    <lineage>
        <taxon>Eukaryota</taxon>
        <taxon>Fungi</taxon>
        <taxon>Fungi incertae sedis</taxon>
        <taxon>Zoopagomycota</taxon>
        <taxon>Entomophthoromycotina</taxon>
        <taxon>Basidiobolomycetes</taxon>
        <taxon>Basidiobolales</taxon>
        <taxon>Basidiobolaceae</taxon>
        <taxon>Basidiobolus</taxon>
    </lineage>
</organism>
<dbReference type="Proteomes" id="UP001479436">
    <property type="component" value="Unassembled WGS sequence"/>
</dbReference>
<comment type="subcellular location">
    <subcellularLocation>
        <location evidence="1">Cytoplasm</location>
    </subcellularLocation>
</comment>
<dbReference type="PANTHER" id="PTHR12794">
    <property type="entry name" value="GEMIN2"/>
    <property type="match status" value="1"/>
</dbReference>
<evidence type="ECO:0000313" key="8">
    <source>
        <dbReference type="Proteomes" id="UP001479436"/>
    </source>
</evidence>
<dbReference type="InterPro" id="IPR035426">
    <property type="entry name" value="Gemin2/Brr1"/>
</dbReference>
<comment type="caution">
    <text evidence="7">The sequence shown here is derived from an EMBL/GenBank/DDBJ whole genome shotgun (WGS) entry which is preliminary data.</text>
</comment>
<dbReference type="Pfam" id="PF04938">
    <property type="entry name" value="SIP1"/>
    <property type="match status" value="1"/>
</dbReference>
<protein>
    <recommendedName>
        <fullName evidence="6">Gem-associated protein 2</fullName>
    </recommendedName>
</protein>
<gene>
    <name evidence="7" type="ORF">K7432_002811</name>
</gene>
<proteinExistence type="inferred from homology"/>
<dbReference type="PIRSF" id="PIRSF038038">
    <property type="entry name" value="SMN_Gemin2"/>
    <property type="match status" value="1"/>
</dbReference>
<keyword evidence="3" id="KW-0507">mRNA processing</keyword>
<comment type="similarity">
    <text evidence="5">Belongs to the gemin-2 family.</text>
</comment>
<sequence>MVANSKSKLYVKENEEEDWNLRSALPVATSYGDLDGPPTTGEEYLRMVRMEANQHPSVFIAKSKPPASTTSAIPKTPREAENLNQEMKDRVPTAEWRQVFKQRFVKLRKIIEQERKVSSRKLPSKLKDGLPNYKDETAWLGLLYGDSTSNEDKNDLSPASPLLPYSSVVLKMDQRTTLALLEYHTDWLDEESITRTQAQWLFALLLRVDKLLTSDSISTLRELCRQWGSIRSKLNNPSISQVASLNMLISIVIDYFEQMDLWEEINSS</sequence>
<evidence type="ECO:0000256" key="5">
    <source>
        <dbReference type="ARBA" id="ARBA00025758"/>
    </source>
</evidence>
<keyword evidence="4" id="KW-0508">mRNA splicing</keyword>
<keyword evidence="2" id="KW-0963">Cytoplasm</keyword>
<dbReference type="InterPro" id="IPR017364">
    <property type="entry name" value="GEMIN2"/>
</dbReference>
<evidence type="ECO:0000256" key="2">
    <source>
        <dbReference type="ARBA" id="ARBA00022490"/>
    </source>
</evidence>
<evidence type="ECO:0000256" key="4">
    <source>
        <dbReference type="ARBA" id="ARBA00023187"/>
    </source>
</evidence>